<gene>
    <name evidence="2" type="ORF">SCHPADRAFT_911967</name>
</gene>
<keyword evidence="1" id="KW-0812">Transmembrane</keyword>
<feature type="transmembrane region" description="Helical" evidence="1">
    <location>
        <begin position="30"/>
        <end position="49"/>
    </location>
</feature>
<accession>A0A0H2RFW0</accession>
<dbReference type="InParanoid" id="A0A0H2RFW0"/>
<protein>
    <submittedName>
        <fullName evidence="2">Uncharacterized protein</fullName>
    </submittedName>
</protein>
<evidence type="ECO:0000313" key="3">
    <source>
        <dbReference type="Proteomes" id="UP000053477"/>
    </source>
</evidence>
<dbReference type="Proteomes" id="UP000053477">
    <property type="component" value="Unassembled WGS sequence"/>
</dbReference>
<evidence type="ECO:0000256" key="1">
    <source>
        <dbReference type="SAM" id="Phobius"/>
    </source>
</evidence>
<keyword evidence="3" id="KW-1185">Reference proteome</keyword>
<keyword evidence="1" id="KW-0472">Membrane</keyword>
<name>A0A0H2RFW0_9AGAM</name>
<proteinExistence type="predicted"/>
<evidence type="ECO:0000313" key="2">
    <source>
        <dbReference type="EMBL" id="KLO03826.1"/>
    </source>
</evidence>
<organism evidence="2 3">
    <name type="scientific">Schizopora paradoxa</name>
    <dbReference type="NCBI Taxonomy" id="27342"/>
    <lineage>
        <taxon>Eukaryota</taxon>
        <taxon>Fungi</taxon>
        <taxon>Dikarya</taxon>
        <taxon>Basidiomycota</taxon>
        <taxon>Agaricomycotina</taxon>
        <taxon>Agaricomycetes</taxon>
        <taxon>Hymenochaetales</taxon>
        <taxon>Schizoporaceae</taxon>
        <taxon>Schizopora</taxon>
    </lineage>
</organism>
<keyword evidence="1" id="KW-1133">Transmembrane helix</keyword>
<dbReference type="EMBL" id="KQ086976">
    <property type="protein sequence ID" value="KLO03826.1"/>
    <property type="molecule type" value="Genomic_DNA"/>
</dbReference>
<sequence length="55" mass="6351">MRFQKFRPPSNSIRLLTCSRARDPNRANDGSLLIAFPFEFILLSALAFLRSRIEP</sequence>
<reference evidence="2 3" key="1">
    <citation type="submission" date="2015-04" db="EMBL/GenBank/DDBJ databases">
        <title>Complete genome sequence of Schizopora paradoxa KUC8140, a cosmopolitan wood degrader in East Asia.</title>
        <authorList>
            <consortium name="DOE Joint Genome Institute"/>
            <person name="Min B."/>
            <person name="Park H."/>
            <person name="Jang Y."/>
            <person name="Kim J.-J."/>
            <person name="Kim K.H."/>
            <person name="Pangilinan J."/>
            <person name="Lipzen A."/>
            <person name="Riley R."/>
            <person name="Grigoriev I.V."/>
            <person name="Spatafora J.W."/>
            <person name="Choi I.-G."/>
        </authorList>
    </citation>
    <scope>NUCLEOTIDE SEQUENCE [LARGE SCALE GENOMIC DNA]</scope>
    <source>
        <strain evidence="2 3">KUC8140</strain>
    </source>
</reference>
<dbReference type="AlphaFoldDB" id="A0A0H2RFW0"/>